<dbReference type="Pfam" id="PF04023">
    <property type="entry name" value="FeoA"/>
    <property type="match status" value="1"/>
</dbReference>
<protein>
    <submittedName>
        <fullName evidence="3">Fe2+ transport system protein A</fullName>
    </submittedName>
</protein>
<dbReference type="PANTHER" id="PTHR43151:SF1">
    <property type="entry name" value="SSR2333 PROTEIN"/>
    <property type="match status" value="1"/>
</dbReference>
<dbReference type="InterPro" id="IPR038157">
    <property type="entry name" value="FeoA_core_dom"/>
</dbReference>
<sequence length="76" mass="8067">MKTLDLAETGKEYEIVEVSGGRGAVRNLRELGFLPGRRVRVLKNWGSVLVSVNGATFVVGGGLARKVVVRDVGDAA</sequence>
<organism evidence="3 4">
    <name type="scientific">Geoglobus ahangari</name>
    <dbReference type="NCBI Taxonomy" id="113653"/>
    <lineage>
        <taxon>Archaea</taxon>
        <taxon>Methanobacteriati</taxon>
        <taxon>Methanobacteriota</taxon>
        <taxon>Archaeoglobi</taxon>
        <taxon>Archaeoglobales</taxon>
        <taxon>Archaeoglobaceae</taxon>
        <taxon>Geoglobus</taxon>
    </lineage>
</organism>
<dbReference type="InParanoid" id="A0A0F7IHW7"/>
<dbReference type="KEGG" id="gah:GAH_00035"/>
<reference evidence="3 4" key="1">
    <citation type="submission" date="2015-04" db="EMBL/GenBank/DDBJ databases">
        <title>The complete genome sequence of the hyperthermophilic, obligate iron-reducing archaeon Geoglobus ahangari strain 234T.</title>
        <authorList>
            <person name="Manzella M.P."/>
            <person name="Holmes D.E."/>
            <person name="Rocheleau J.M."/>
            <person name="Chung A."/>
            <person name="Reguera G."/>
            <person name="Kashefi K."/>
        </authorList>
    </citation>
    <scope>NUCLEOTIDE SEQUENCE [LARGE SCALE GENOMIC DNA]</scope>
    <source>
        <strain evidence="3 4">234</strain>
    </source>
</reference>
<keyword evidence="4" id="KW-1185">Reference proteome</keyword>
<dbReference type="InterPro" id="IPR053184">
    <property type="entry name" value="FeoA-like"/>
</dbReference>
<proteinExistence type="predicted"/>
<feature type="domain" description="Ferrous iron transporter FeoA-like" evidence="2">
    <location>
        <begin position="2"/>
        <end position="71"/>
    </location>
</feature>
<keyword evidence="1" id="KW-0408">Iron</keyword>
<dbReference type="GO" id="GO:0046914">
    <property type="term" value="F:transition metal ion binding"/>
    <property type="evidence" value="ECO:0007669"/>
    <property type="project" value="InterPro"/>
</dbReference>
<dbReference type="InterPro" id="IPR007167">
    <property type="entry name" value="Fe-transptr_FeoA-like"/>
</dbReference>
<gene>
    <name evidence="3" type="ORF">GAH_00035</name>
</gene>
<accession>A0A0F7IHW7</accession>
<dbReference type="RefSeq" id="WP_048094141.1">
    <property type="nucleotide sequence ID" value="NZ_CP011267.1"/>
</dbReference>
<dbReference type="OrthoDB" id="105333at2157"/>
<dbReference type="Proteomes" id="UP000034723">
    <property type="component" value="Chromosome"/>
</dbReference>
<evidence type="ECO:0000313" key="3">
    <source>
        <dbReference type="EMBL" id="AKG92604.1"/>
    </source>
</evidence>
<evidence type="ECO:0000259" key="2">
    <source>
        <dbReference type="SMART" id="SM00899"/>
    </source>
</evidence>
<name>A0A0F7IHW7_9EURY</name>
<dbReference type="STRING" id="113653.GAH_00035"/>
<dbReference type="EMBL" id="CP011267">
    <property type="protein sequence ID" value="AKG92604.1"/>
    <property type="molecule type" value="Genomic_DNA"/>
</dbReference>
<dbReference type="SUPFAM" id="SSF50037">
    <property type="entry name" value="C-terminal domain of transcriptional repressors"/>
    <property type="match status" value="1"/>
</dbReference>
<dbReference type="SMART" id="SM00899">
    <property type="entry name" value="FeoA"/>
    <property type="match status" value="1"/>
</dbReference>
<dbReference type="Gene3D" id="2.30.30.90">
    <property type="match status" value="1"/>
</dbReference>
<dbReference type="AlphaFoldDB" id="A0A0F7IHW7"/>
<evidence type="ECO:0000256" key="1">
    <source>
        <dbReference type="ARBA" id="ARBA00023004"/>
    </source>
</evidence>
<dbReference type="FunCoup" id="A0A0F7IHW7">
    <property type="interactions" value="1"/>
</dbReference>
<dbReference type="HOGENOM" id="CLU_150646_6_3_2"/>
<dbReference type="InterPro" id="IPR008988">
    <property type="entry name" value="Transcriptional_repressor_C"/>
</dbReference>
<dbReference type="GeneID" id="24802625"/>
<dbReference type="PANTHER" id="PTHR43151">
    <property type="entry name" value="FEOA FAMILY PROTEIN"/>
    <property type="match status" value="1"/>
</dbReference>
<evidence type="ECO:0000313" key="4">
    <source>
        <dbReference type="Proteomes" id="UP000034723"/>
    </source>
</evidence>